<feature type="signal peptide" evidence="3">
    <location>
        <begin position="1"/>
        <end position="28"/>
    </location>
</feature>
<dbReference type="InterPro" id="IPR004843">
    <property type="entry name" value="Calcineurin-like_PHP"/>
</dbReference>
<sequence length="255" mass="27988">MEPRLVPSLFVLLLPSLLLSLFALVSSGFELSLLHTNDVHARVEETSEVSGACSRSKGKHCFGGVARRATAVKRLRVAEPNVLLLDAGDQFQGSVWFSFYKGAEAAHFMNKLSYDAMAFGNHEFDNGVSGLMKPFLEQVRCPVLSANIRVDPPLDSTFGTAFRPYVVLRVGEEQVGVVGYTSRETPALSDQVLLSDSGPLLHFEDELSALQRQIIALGHSGFTLDQEVARRVRGVDVVIGGHSNTFLYTAWFLFL</sequence>
<dbReference type="FunFam" id="3.60.21.10:FF:000134">
    <property type="entry name" value="UDP-sugar hydrolase, putative"/>
    <property type="match status" value="1"/>
</dbReference>
<evidence type="ECO:0000256" key="1">
    <source>
        <dbReference type="ARBA" id="ARBA00000815"/>
    </source>
</evidence>
<keyword evidence="6" id="KW-1185">Reference proteome</keyword>
<accession>A0A8C6TTK4</accession>
<dbReference type="GO" id="GO:0000166">
    <property type="term" value="F:nucleotide binding"/>
    <property type="evidence" value="ECO:0007669"/>
    <property type="project" value="InterPro"/>
</dbReference>
<evidence type="ECO:0000313" key="6">
    <source>
        <dbReference type="Proteomes" id="UP000694523"/>
    </source>
</evidence>
<evidence type="ECO:0000256" key="2">
    <source>
        <dbReference type="ARBA" id="ARBA00012643"/>
    </source>
</evidence>
<organism evidence="5 6">
    <name type="scientific">Neogobius melanostomus</name>
    <name type="common">round goby</name>
    <dbReference type="NCBI Taxonomy" id="47308"/>
    <lineage>
        <taxon>Eukaryota</taxon>
        <taxon>Metazoa</taxon>
        <taxon>Chordata</taxon>
        <taxon>Craniata</taxon>
        <taxon>Vertebrata</taxon>
        <taxon>Euteleostomi</taxon>
        <taxon>Actinopterygii</taxon>
        <taxon>Neopterygii</taxon>
        <taxon>Teleostei</taxon>
        <taxon>Neoteleostei</taxon>
        <taxon>Acanthomorphata</taxon>
        <taxon>Gobiaria</taxon>
        <taxon>Gobiiformes</taxon>
        <taxon>Gobioidei</taxon>
        <taxon>Gobiidae</taxon>
        <taxon>Benthophilinae</taxon>
        <taxon>Neogobiini</taxon>
        <taxon>Neogobius</taxon>
    </lineage>
</organism>
<name>A0A8C6TTK4_9GOBI</name>
<evidence type="ECO:0000259" key="4">
    <source>
        <dbReference type="Pfam" id="PF00149"/>
    </source>
</evidence>
<dbReference type="Pfam" id="PF00149">
    <property type="entry name" value="Metallophos"/>
    <property type="match status" value="1"/>
</dbReference>
<evidence type="ECO:0000313" key="5">
    <source>
        <dbReference type="Ensembl" id="ENSNMLP00000024058.1"/>
    </source>
</evidence>
<dbReference type="PANTHER" id="PTHR11575">
    <property type="entry name" value="5'-NUCLEOTIDASE-RELATED"/>
    <property type="match status" value="1"/>
</dbReference>
<dbReference type="EC" id="3.1.3.5" evidence="2"/>
<dbReference type="GO" id="GO:0046872">
    <property type="term" value="F:metal ion binding"/>
    <property type="evidence" value="ECO:0007669"/>
    <property type="project" value="InterPro"/>
</dbReference>
<proteinExistence type="predicted"/>
<comment type="catalytic activity">
    <reaction evidence="1">
        <text>a ribonucleoside 5'-phosphate + H2O = a ribonucleoside + phosphate</text>
        <dbReference type="Rhea" id="RHEA:12484"/>
        <dbReference type="ChEBI" id="CHEBI:15377"/>
        <dbReference type="ChEBI" id="CHEBI:18254"/>
        <dbReference type="ChEBI" id="CHEBI:43474"/>
        <dbReference type="ChEBI" id="CHEBI:58043"/>
        <dbReference type="EC" id="3.1.3.5"/>
    </reaction>
</comment>
<dbReference type="Gene3D" id="3.60.21.10">
    <property type="match status" value="1"/>
</dbReference>
<reference evidence="5" key="2">
    <citation type="submission" date="2025-09" db="UniProtKB">
        <authorList>
            <consortium name="Ensembl"/>
        </authorList>
    </citation>
    <scope>IDENTIFICATION</scope>
</reference>
<dbReference type="AlphaFoldDB" id="A0A8C6TTK4"/>
<dbReference type="GO" id="GO:0006196">
    <property type="term" value="P:AMP catabolic process"/>
    <property type="evidence" value="ECO:0007669"/>
    <property type="project" value="TreeGrafter"/>
</dbReference>
<dbReference type="SUPFAM" id="SSF56300">
    <property type="entry name" value="Metallo-dependent phosphatases"/>
    <property type="match status" value="1"/>
</dbReference>
<dbReference type="Proteomes" id="UP000694523">
    <property type="component" value="Unplaced"/>
</dbReference>
<evidence type="ECO:0000256" key="3">
    <source>
        <dbReference type="SAM" id="SignalP"/>
    </source>
</evidence>
<dbReference type="GO" id="GO:0008253">
    <property type="term" value="F:5'-nucleotidase activity"/>
    <property type="evidence" value="ECO:0007669"/>
    <property type="project" value="UniProtKB-EC"/>
</dbReference>
<dbReference type="InterPro" id="IPR006146">
    <property type="entry name" value="5'-Nucleotdase_CS"/>
</dbReference>
<protein>
    <recommendedName>
        <fullName evidence="2">5'-nucleotidase</fullName>
        <ecNumber evidence="2">3.1.3.5</ecNumber>
    </recommendedName>
</protein>
<dbReference type="GO" id="GO:0005886">
    <property type="term" value="C:plasma membrane"/>
    <property type="evidence" value="ECO:0007669"/>
    <property type="project" value="TreeGrafter"/>
</dbReference>
<dbReference type="PANTHER" id="PTHR11575:SF24">
    <property type="entry name" value="5'-NUCLEOTIDASE"/>
    <property type="match status" value="1"/>
</dbReference>
<reference evidence="5" key="1">
    <citation type="submission" date="2025-08" db="UniProtKB">
        <authorList>
            <consortium name="Ensembl"/>
        </authorList>
    </citation>
    <scope>IDENTIFICATION</scope>
</reference>
<dbReference type="Ensembl" id="ENSNMLT00000026921.1">
    <property type="protein sequence ID" value="ENSNMLP00000024058.1"/>
    <property type="gene ID" value="ENSNMLG00000015460.1"/>
</dbReference>
<feature type="chain" id="PRO_5034022920" description="5'-nucleotidase" evidence="3">
    <location>
        <begin position="29"/>
        <end position="255"/>
    </location>
</feature>
<feature type="domain" description="Calcineurin-like phosphoesterase" evidence="4">
    <location>
        <begin position="32"/>
        <end position="243"/>
    </location>
</feature>
<dbReference type="InterPro" id="IPR029052">
    <property type="entry name" value="Metallo-depent_PP-like"/>
</dbReference>
<keyword evidence="3" id="KW-0732">Signal</keyword>
<dbReference type="PROSITE" id="PS00785">
    <property type="entry name" value="5_NUCLEOTIDASE_1"/>
    <property type="match status" value="1"/>
</dbReference>
<dbReference type="PRINTS" id="PR01607">
    <property type="entry name" value="APYRASEFAMLY"/>
</dbReference>
<dbReference type="InterPro" id="IPR006179">
    <property type="entry name" value="5_nucleotidase/apyrase"/>
</dbReference>